<feature type="transmembrane region" description="Helical" evidence="7">
    <location>
        <begin position="477"/>
        <end position="502"/>
    </location>
</feature>
<dbReference type="Gene3D" id="6.10.250.2130">
    <property type="match status" value="1"/>
</dbReference>
<keyword evidence="3" id="KW-0946">Virion</keyword>
<dbReference type="EMBL" id="AY043265">
    <property type="protein sequence ID" value="AAK85676.1"/>
    <property type="molecule type" value="Genomic_DNA"/>
</dbReference>
<dbReference type="Proteomes" id="UP000203221">
    <property type="component" value="Segment"/>
</dbReference>
<reference evidence="9 10" key="2">
    <citation type="journal article" date="2002" name="J. Gen. Virol.">
        <title>Whole genome analysis of the Epiphyas postvittana nucleopolyhedrovirus.</title>
        <authorList>
            <person name="Hyink O."/>
            <person name="Dellow R.A."/>
            <person name="Olsen M.J."/>
            <person name="Caradoc-Davies K.M.B."/>
            <person name="Drake K."/>
            <person name="Herniou E.A."/>
            <person name="Cory J.S."/>
            <person name="O'Reilly D.R."/>
            <person name="Ward V.K."/>
        </authorList>
    </citation>
    <scope>NUCLEOTIDE SEQUENCE [LARGE SCALE GENOMIC DNA]</scope>
</reference>
<dbReference type="KEGG" id="vg:921833"/>
<evidence type="ECO:0000256" key="7">
    <source>
        <dbReference type="SAM" id="Phobius"/>
    </source>
</evidence>
<evidence type="ECO:0000256" key="3">
    <source>
        <dbReference type="ARBA" id="ARBA00022844"/>
    </source>
</evidence>
<sequence length="509" mass="58322">MYRISLCVLLLVQFSRGAEHCNAQMKSGPYKIKNLPITPPKETLKKDIEISIVETDLDENVIIGYKGYYQAYAYNGGSLDPNTSILESMVTLNVSKEDLLMWGIRKECEVGEDLIDRWGSDSNDCLRDFSGRGVWVRGKELVKRQNNNHFAHHTCNRSWRCGVSTAKMYTRLECDNDSDDCRVHILDINGAVINVTENEVLHRDGVSMILKEKSKFSRRTQNAACLLVKDDKSDVDTVTREHCLLEGDIYDLSKNVWYCKFNKCIKRKSEHVVKQRPNKWRHDAPAKHDEGAPATKGDLMHLQEELIYENDMLRMNIELLHEHINNMNNVIHDLVKSLAKIDERLIGNLMGNSVQSTFLSDDTFLLMPCTNPPKHTSNCYNNSIYKEGRWVSNTDSSQCIDFNNYQELAIDDDIEFWIPTIGNTSYHESWKDASGWSFIAQQKSNLISTMENTKFGGQTTSLKDITNMAEGELTSTLFSFMVGHGLNFFLVCGVIIFLFCMVRSRTRHY</sequence>
<dbReference type="EMBL" id="AF061579">
    <property type="protein sequence ID" value="AAC69549.1"/>
    <property type="molecule type" value="Genomic_DNA"/>
</dbReference>
<evidence type="ECO:0000256" key="6">
    <source>
        <dbReference type="SAM" id="MobiDB-lite"/>
    </source>
</evidence>
<keyword evidence="7" id="KW-1133">Transmembrane helix</keyword>
<gene>
    <name evidence="8" type="primary">gp64</name>
</gene>
<evidence type="ECO:0000313" key="8">
    <source>
        <dbReference type="EMBL" id="AAC69549.1"/>
    </source>
</evidence>
<feature type="region of interest" description="Disordered" evidence="6">
    <location>
        <begin position="275"/>
        <end position="295"/>
    </location>
</feature>
<organism evidence="8">
    <name type="scientific">Epiphyas postvittana nucleopolyhedrovirus</name>
    <name type="common">EppoMNPV</name>
    <dbReference type="NCBI Taxonomy" id="70600"/>
    <lineage>
        <taxon>Viruses</taxon>
        <taxon>Viruses incertae sedis</taxon>
        <taxon>Naldaviricetes</taxon>
        <taxon>Lefavirales</taxon>
        <taxon>Baculoviridae</taxon>
        <taxon>Alphabaculovirus</taxon>
        <taxon>Alphabaculovirus eppostvittanae</taxon>
    </lineage>
</organism>
<dbReference type="Gene3D" id="6.20.460.10">
    <property type="match status" value="1"/>
</dbReference>
<keyword evidence="4 7" id="KW-0472">Membrane</keyword>
<dbReference type="Pfam" id="PF03273">
    <property type="entry name" value="Baculo_gp64"/>
    <property type="match status" value="1"/>
</dbReference>
<reference evidence="8" key="1">
    <citation type="submission" date="1998-04" db="EMBL/GenBank/DDBJ databases">
        <title>Analysis of the Epiphyas postvittana nucleopolyhedrovirus gp64 gene.</title>
        <authorList>
            <person name="Hall D.C.A."/>
            <person name="Caradoc-Davies K.M.B."/>
            <person name="Ward V.K."/>
        </authorList>
    </citation>
    <scope>NUCLEOTIDE SEQUENCE</scope>
</reference>
<dbReference type="Gene3D" id="6.10.250.3010">
    <property type="match status" value="1"/>
</dbReference>
<keyword evidence="2 7" id="KW-0812">Transmembrane</keyword>
<evidence type="ECO:0000313" key="10">
    <source>
        <dbReference type="Proteomes" id="UP000203221"/>
    </source>
</evidence>
<dbReference type="InterPro" id="IPR004955">
    <property type="entry name" value="Baculovirus_Gp64"/>
</dbReference>
<dbReference type="GO" id="GO:0044003">
    <property type="term" value="P:symbiont-mediated perturbation of host process"/>
    <property type="evidence" value="ECO:0007669"/>
    <property type="project" value="InterPro"/>
</dbReference>
<comment type="subcellular location">
    <subcellularLocation>
        <location evidence="1">Virion membrane</location>
    </subcellularLocation>
</comment>
<evidence type="ECO:0000256" key="2">
    <source>
        <dbReference type="ARBA" id="ARBA00022692"/>
    </source>
</evidence>
<protein>
    <submittedName>
        <fullName evidence="8 9">GP64</fullName>
    </submittedName>
</protein>
<organismHost>
    <name type="scientific">Lepidoptera</name>
    <name type="common">moths &amp; butterflies</name>
    <dbReference type="NCBI Taxonomy" id="7088"/>
</organismHost>
<proteinExistence type="predicted"/>
<dbReference type="OrthoDB" id="1962at10239"/>
<dbReference type="GeneID" id="921833"/>
<keyword evidence="5" id="KW-0325">Glycoprotein</keyword>
<dbReference type="RefSeq" id="NP_203281.1">
    <property type="nucleotide sequence ID" value="NC_003083.1"/>
</dbReference>
<evidence type="ECO:0000256" key="4">
    <source>
        <dbReference type="ARBA" id="ARBA00023136"/>
    </source>
</evidence>
<keyword evidence="10" id="KW-1185">Reference proteome</keyword>
<evidence type="ECO:0000256" key="5">
    <source>
        <dbReference type="ARBA" id="ARBA00023180"/>
    </source>
</evidence>
<accession>Q9YW96</accession>
<feature type="compositionally biased region" description="Basic and acidic residues" evidence="6">
    <location>
        <begin position="280"/>
        <end position="291"/>
    </location>
</feature>
<dbReference type="GO" id="GO:0019031">
    <property type="term" value="C:viral envelope"/>
    <property type="evidence" value="ECO:0007669"/>
    <property type="project" value="InterPro"/>
</dbReference>
<name>Q9YW96_NPVEP</name>
<evidence type="ECO:0000313" key="9">
    <source>
        <dbReference type="EMBL" id="AAK85676.1"/>
    </source>
</evidence>
<dbReference type="Gene3D" id="2.40.50.710">
    <property type="match status" value="1"/>
</dbReference>
<dbReference type="GO" id="GO:0055036">
    <property type="term" value="C:virion membrane"/>
    <property type="evidence" value="ECO:0007669"/>
    <property type="project" value="UniProtKB-SubCell"/>
</dbReference>
<evidence type="ECO:0000256" key="1">
    <source>
        <dbReference type="ARBA" id="ARBA00004182"/>
    </source>
</evidence>